<comment type="caution">
    <text evidence="2">The sequence shown here is derived from an EMBL/GenBank/DDBJ whole genome shotgun (WGS) entry which is preliminary data.</text>
</comment>
<keyword evidence="3" id="KW-1185">Reference proteome</keyword>
<dbReference type="EMBL" id="CAAALY010028743">
    <property type="protein sequence ID" value="VEL16515.1"/>
    <property type="molecule type" value="Genomic_DNA"/>
</dbReference>
<gene>
    <name evidence="2" type="ORF">PXEA_LOCUS9955</name>
</gene>
<dbReference type="OrthoDB" id="79871at2759"/>
<dbReference type="Pfam" id="PF09311">
    <property type="entry name" value="Rab5-bind"/>
    <property type="match status" value="1"/>
</dbReference>
<evidence type="ECO:0000313" key="2">
    <source>
        <dbReference type="EMBL" id="VEL16515.1"/>
    </source>
</evidence>
<reference evidence="2" key="1">
    <citation type="submission" date="2018-11" db="EMBL/GenBank/DDBJ databases">
        <authorList>
            <consortium name="Pathogen Informatics"/>
        </authorList>
    </citation>
    <scope>NUCLEOTIDE SEQUENCE</scope>
</reference>
<dbReference type="Proteomes" id="UP000784294">
    <property type="component" value="Unassembled WGS sequence"/>
</dbReference>
<proteinExistence type="predicted"/>
<protein>
    <recommendedName>
        <fullName evidence="1">Rabaptin GTPase-Rab5 binding domain-containing protein</fullName>
    </recommendedName>
</protein>
<evidence type="ECO:0000313" key="3">
    <source>
        <dbReference type="Proteomes" id="UP000784294"/>
    </source>
</evidence>
<organism evidence="2 3">
    <name type="scientific">Protopolystoma xenopodis</name>
    <dbReference type="NCBI Taxonomy" id="117903"/>
    <lineage>
        <taxon>Eukaryota</taxon>
        <taxon>Metazoa</taxon>
        <taxon>Spiralia</taxon>
        <taxon>Lophotrochozoa</taxon>
        <taxon>Platyhelminthes</taxon>
        <taxon>Monogenea</taxon>
        <taxon>Polyopisthocotylea</taxon>
        <taxon>Polystomatidea</taxon>
        <taxon>Polystomatidae</taxon>
        <taxon>Protopolystoma</taxon>
    </lineage>
</organism>
<accession>A0A3S5BSM8</accession>
<sequence length="103" mass="12214">MLMLTNFLDVYIFVYLKKSHIPYWILHLQDFQCNVQHELATLKQEREVARRQLAKLEAHYTALMGRRDKAATELSAEYIQLPEAREDLELLALQLREEVVSVR</sequence>
<dbReference type="InterPro" id="IPR015390">
    <property type="entry name" value="Rabaptin_Rab5-bd_dom"/>
</dbReference>
<dbReference type="AlphaFoldDB" id="A0A3S5BSM8"/>
<feature type="domain" description="Rabaptin GTPase-Rab5 binding" evidence="1">
    <location>
        <begin position="32"/>
        <end position="103"/>
    </location>
</feature>
<evidence type="ECO:0000259" key="1">
    <source>
        <dbReference type="Pfam" id="PF09311"/>
    </source>
</evidence>
<name>A0A3S5BSM8_9PLAT</name>